<comment type="caution">
    <text evidence="1">The sequence shown here is derived from an EMBL/GenBank/DDBJ whole genome shotgun (WGS) entry which is preliminary data.</text>
</comment>
<dbReference type="Proteomes" id="UP000309997">
    <property type="component" value="Unassembled WGS sequence"/>
</dbReference>
<proteinExistence type="predicted"/>
<sequence length="110" mass="12306">MGVLIMSSPCGIRHFELVFLHIAECIESPPPKTGLTALTIEIIHCKSEGHDFDMSPLFSYRKELNQVVMQQSPVAENRISHTLNGVYEHGGNGARAMLVDKDKKPQRFSK</sequence>
<protein>
    <submittedName>
        <fullName evidence="1">Uncharacterized protein</fullName>
    </submittedName>
</protein>
<keyword evidence="2" id="KW-1185">Reference proteome</keyword>
<accession>A0ACC4BL90</accession>
<dbReference type="EMBL" id="RCHU02000010">
    <property type="protein sequence ID" value="KAL3578872.1"/>
    <property type="molecule type" value="Genomic_DNA"/>
</dbReference>
<evidence type="ECO:0000313" key="2">
    <source>
        <dbReference type="Proteomes" id="UP000309997"/>
    </source>
</evidence>
<gene>
    <name evidence="1" type="ORF">D5086_020376</name>
</gene>
<organism evidence="1 2">
    <name type="scientific">Populus alba</name>
    <name type="common">White poplar</name>
    <dbReference type="NCBI Taxonomy" id="43335"/>
    <lineage>
        <taxon>Eukaryota</taxon>
        <taxon>Viridiplantae</taxon>
        <taxon>Streptophyta</taxon>
        <taxon>Embryophyta</taxon>
        <taxon>Tracheophyta</taxon>
        <taxon>Spermatophyta</taxon>
        <taxon>Magnoliopsida</taxon>
        <taxon>eudicotyledons</taxon>
        <taxon>Gunneridae</taxon>
        <taxon>Pentapetalae</taxon>
        <taxon>rosids</taxon>
        <taxon>fabids</taxon>
        <taxon>Malpighiales</taxon>
        <taxon>Salicaceae</taxon>
        <taxon>Saliceae</taxon>
        <taxon>Populus</taxon>
    </lineage>
</organism>
<evidence type="ECO:0000313" key="1">
    <source>
        <dbReference type="EMBL" id="KAL3578872.1"/>
    </source>
</evidence>
<name>A0ACC4BL90_POPAL</name>
<reference evidence="1 2" key="1">
    <citation type="journal article" date="2024" name="Plant Biotechnol. J.">
        <title>Genome and CRISPR/Cas9 system of a widespread forest tree (Populus alba) in the world.</title>
        <authorList>
            <person name="Liu Y.J."/>
            <person name="Jiang P.F."/>
            <person name="Han X.M."/>
            <person name="Li X.Y."/>
            <person name="Wang H.M."/>
            <person name="Wang Y.J."/>
            <person name="Wang X.X."/>
            <person name="Zeng Q.Y."/>
        </authorList>
    </citation>
    <scope>NUCLEOTIDE SEQUENCE [LARGE SCALE GENOMIC DNA]</scope>
    <source>
        <strain evidence="2">cv. PAL-ZL1</strain>
    </source>
</reference>